<dbReference type="InterPro" id="IPR050135">
    <property type="entry name" value="dGTPase-like"/>
</dbReference>
<name>A0A660L189_9ACTN</name>
<dbReference type="Proteomes" id="UP000278962">
    <property type="component" value="Unassembled WGS sequence"/>
</dbReference>
<organism evidence="3 4">
    <name type="scientific">Solirubrobacter pauli</name>
    <dbReference type="NCBI Taxonomy" id="166793"/>
    <lineage>
        <taxon>Bacteria</taxon>
        <taxon>Bacillati</taxon>
        <taxon>Actinomycetota</taxon>
        <taxon>Thermoleophilia</taxon>
        <taxon>Solirubrobacterales</taxon>
        <taxon>Solirubrobacteraceae</taxon>
        <taxon>Solirubrobacter</taxon>
    </lineage>
</organism>
<dbReference type="Pfam" id="PF13286">
    <property type="entry name" value="HD_assoc"/>
    <property type="match status" value="1"/>
</dbReference>
<accession>A0A660L189</accession>
<keyword evidence="4" id="KW-1185">Reference proteome</keyword>
<evidence type="ECO:0000256" key="1">
    <source>
        <dbReference type="ARBA" id="ARBA00022801"/>
    </source>
</evidence>
<evidence type="ECO:0000313" key="4">
    <source>
        <dbReference type="Proteomes" id="UP000278962"/>
    </source>
</evidence>
<dbReference type="Gene3D" id="1.10.3210.10">
    <property type="entry name" value="Hypothetical protein af1432"/>
    <property type="match status" value="1"/>
</dbReference>
<dbReference type="InterPro" id="IPR026875">
    <property type="entry name" value="PHydrolase_assoc_dom"/>
</dbReference>
<protein>
    <submittedName>
        <fullName evidence="3">dGTPase</fullName>
    </submittedName>
</protein>
<dbReference type="Pfam" id="PF01966">
    <property type="entry name" value="HD"/>
    <property type="match status" value="1"/>
</dbReference>
<dbReference type="CDD" id="cd00077">
    <property type="entry name" value="HDc"/>
    <property type="match status" value="1"/>
</dbReference>
<dbReference type="GO" id="GO:0008832">
    <property type="term" value="F:dGTPase activity"/>
    <property type="evidence" value="ECO:0007669"/>
    <property type="project" value="TreeGrafter"/>
</dbReference>
<reference evidence="3 4" key="1">
    <citation type="submission" date="2018-10" db="EMBL/GenBank/DDBJ databases">
        <title>Genomic Encyclopedia of Archaeal and Bacterial Type Strains, Phase II (KMG-II): from individual species to whole genera.</title>
        <authorList>
            <person name="Goeker M."/>
        </authorList>
    </citation>
    <scope>NUCLEOTIDE SEQUENCE [LARGE SCALE GENOMIC DNA]</scope>
    <source>
        <strain evidence="3 4">DSM 14954</strain>
    </source>
</reference>
<dbReference type="SUPFAM" id="SSF109604">
    <property type="entry name" value="HD-domain/PDEase-like"/>
    <property type="match status" value="1"/>
</dbReference>
<evidence type="ECO:0000259" key="2">
    <source>
        <dbReference type="PROSITE" id="PS51831"/>
    </source>
</evidence>
<dbReference type="SMART" id="SM00471">
    <property type="entry name" value="HDc"/>
    <property type="match status" value="1"/>
</dbReference>
<gene>
    <name evidence="3" type="ORF">C8N24_4992</name>
</gene>
<dbReference type="AlphaFoldDB" id="A0A660L189"/>
<dbReference type="PANTHER" id="PTHR11373:SF43">
    <property type="entry name" value="DEOXYGUANOSINETRIPHOSPHATE TRIPHOSPHOHYDROLASE-LIKE PROTEIN"/>
    <property type="match status" value="1"/>
</dbReference>
<keyword evidence="1" id="KW-0378">Hydrolase</keyword>
<dbReference type="InterPro" id="IPR003607">
    <property type="entry name" value="HD/PDEase_dom"/>
</dbReference>
<dbReference type="InterPro" id="IPR006674">
    <property type="entry name" value="HD_domain"/>
</dbReference>
<feature type="domain" description="HD" evidence="2">
    <location>
        <begin position="100"/>
        <end position="212"/>
    </location>
</feature>
<dbReference type="GO" id="GO:0006203">
    <property type="term" value="P:dGTP catabolic process"/>
    <property type="evidence" value="ECO:0007669"/>
    <property type="project" value="TreeGrafter"/>
</dbReference>
<dbReference type="NCBIfam" id="NF002327">
    <property type="entry name" value="PRK01286.1-2"/>
    <property type="match status" value="1"/>
</dbReference>
<dbReference type="PROSITE" id="PS51831">
    <property type="entry name" value="HD"/>
    <property type="match status" value="1"/>
</dbReference>
<sequence length="351" mass="38903">MCADFAQSAGDVLGGVRMGRVSAPTVSDFASAQQEREAAWLSPLAARSYPAVRERAEADAPLRTPFQRDRDRIVHSKAFRRLKHKTQVFVSPEGDHFRTRLTHTLEVTGISRTVARALRLNEDLTEAIGLGHDVGHPPFGHIGEDVLDRAGRERFGRGFRHNEHSLRVVSVLEGLNLTEPVRDGILRHSSGAGEPATLEGKIVRLVDRIAYINHDIDDAVRAGVLLATDLPAREIAILGPTGPARIDTLVNDLVSHSEAAGDIVQGEEIGRAMYSLRSFMFERVYLGPAQREQAKRVERVLRGLFDWYCEHPDELPPGEMPDRVIDYLAGMTDRFAIRAWSERFVPSGLAA</sequence>
<dbReference type="EMBL" id="RBIL01000002">
    <property type="protein sequence ID" value="RKQ86974.1"/>
    <property type="molecule type" value="Genomic_DNA"/>
</dbReference>
<dbReference type="PANTHER" id="PTHR11373">
    <property type="entry name" value="DEOXYNUCLEOSIDE TRIPHOSPHATE TRIPHOSPHOHYDROLASE"/>
    <property type="match status" value="1"/>
</dbReference>
<comment type="caution">
    <text evidence="3">The sequence shown here is derived from an EMBL/GenBank/DDBJ whole genome shotgun (WGS) entry which is preliminary data.</text>
</comment>
<proteinExistence type="predicted"/>
<evidence type="ECO:0000313" key="3">
    <source>
        <dbReference type="EMBL" id="RKQ86974.1"/>
    </source>
</evidence>